<comment type="caution">
    <text evidence="1">The sequence shown here is derived from an EMBL/GenBank/DDBJ whole genome shotgun (WGS) entry which is preliminary data.</text>
</comment>
<gene>
    <name evidence="1" type="ORF">PFLmoz3_02867</name>
</gene>
<reference evidence="1 2" key="1">
    <citation type="submission" date="2015-05" db="EMBL/GenBank/DDBJ databases">
        <title>A genomic and transcriptomic approach to investigate the blue pigment phenotype in Pseudomonas fluorescens.</title>
        <authorList>
            <person name="Andreani N.A."/>
            <person name="Cardazzo B."/>
        </authorList>
    </citation>
    <scope>NUCLEOTIDE SEQUENCE [LARGE SCALE GENOMIC DNA]</scope>
    <source>
        <strain evidence="1 2">Ps_22</strain>
    </source>
</reference>
<dbReference type="EMBL" id="LCYA01000077">
    <property type="protein sequence ID" value="KWV87584.1"/>
    <property type="molecule type" value="Genomic_DNA"/>
</dbReference>
<protein>
    <submittedName>
        <fullName evidence="1">Uncharacterized protein</fullName>
    </submittedName>
</protein>
<dbReference type="AlphaFoldDB" id="A0A125QIG5"/>
<evidence type="ECO:0000313" key="1">
    <source>
        <dbReference type="EMBL" id="KWV87584.1"/>
    </source>
</evidence>
<evidence type="ECO:0000313" key="2">
    <source>
        <dbReference type="Proteomes" id="UP000061348"/>
    </source>
</evidence>
<sequence>MVATVVALDGGQFAGFVGVEVGLGDDAFAGLAGIHYRLGDPAFIETVGALGRDFLEGLGQVLLHQLLAYLHRLAVMQEDATHILVFFELTGGGVQQVDIALLQLKAVFRQLDRRGNHLGALEGAVFAQGQLHAGHRARYADRQMAFGAEALDHIAGLVEVHIGRRRQRGFFAEVEEGLAPVRQLHRHETATAQVARRRVHHRQCVTHCHRRIDRVAAGLEHIDPHMGCQVLGRDHHAIFTRNRGLGSCMHPVDR</sequence>
<dbReference type="PATRIC" id="fig|294.194.peg.3182"/>
<dbReference type="Proteomes" id="UP000061348">
    <property type="component" value="Unassembled WGS sequence"/>
</dbReference>
<name>A0A125QIG5_PSEFL</name>
<organism evidence="1 2">
    <name type="scientific">Pseudomonas fluorescens</name>
    <dbReference type="NCBI Taxonomy" id="294"/>
    <lineage>
        <taxon>Bacteria</taxon>
        <taxon>Pseudomonadati</taxon>
        <taxon>Pseudomonadota</taxon>
        <taxon>Gammaproteobacteria</taxon>
        <taxon>Pseudomonadales</taxon>
        <taxon>Pseudomonadaceae</taxon>
        <taxon>Pseudomonas</taxon>
    </lineage>
</organism>
<accession>A0A125QIG5</accession>
<proteinExistence type="predicted"/>